<gene>
    <name evidence="3" type="ORF">QBC46DRAFT_341409</name>
</gene>
<proteinExistence type="predicted"/>
<protein>
    <recommendedName>
        <fullName evidence="5">Apple domain-containing protein</fullName>
    </recommendedName>
</protein>
<dbReference type="Gene3D" id="3.50.4.10">
    <property type="entry name" value="Hepatocyte Growth Factor"/>
    <property type="match status" value="1"/>
</dbReference>
<evidence type="ECO:0000256" key="1">
    <source>
        <dbReference type="SAM" id="MobiDB-lite"/>
    </source>
</evidence>
<evidence type="ECO:0000256" key="2">
    <source>
        <dbReference type="SAM" id="Phobius"/>
    </source>
</evidence>
<dbReference type="EMBL" id="MU853794">
    <property type="protein sequence ID" value="KAK3940584.1"/>
    <property type="molecule type" value="Genomic_DNA"/>
</dbReference>
<name>A0AAN6N7I2_9PEZI</name>
<reference evidence="4" key="1">
    <citation type="journal article" date="2023" name="Mol. Phylogenet. Evol.">
        <title>Genome-scale phylogeny and comparative genomics of the fungal order Sordariales.</title>
        <authorList>
            <person name="Hensen N."/>
            <person name="Bonometti L."/>
            <person name="Westerberg I."/>
            <person name="Brannstrom I.O."/>
            <person name="Guillou S."/>
            <person name="Cros-Aarteil S."/>
            <person name="Calhoun S."/>
            <person name="Haridas S."/>
            <person name="Kuo A."/>
            <person name="Mondo S."/>
            <person name="Pangilinan J."/>
            <person name="Riley R."/>
            <person name="LaButti K."/>
            <person name="Andreopoulos B."/>
            <person name="Lipzen A."/>
            <person name="Chen C."/>
            <person name="Yan M."/>
            <person name="Daum C."/>
            <person name="Ng V."/>
            <person name="Clum A."/>
            <person name="Steindorff A."/>
            <person name="Ohm R.A."/>
            <person name="Martin F."/>
            <person name="Silar P."/>
            <person name="Natvig D.O."/>
            <person name="Lalanne C."/>
            <person name="Gautier V."/>
            <person name="Ament-Velasquez S.L."/>
            <person name="Kruys A."/>
            <person name="Hutchinson M.I."/>
            <person name="Powell A.J."/>
            <person name="Barry K."/>
            <person name="Miller A.N."/>
            <person name="Grigoriev I.V."/>
            <person name="Debuchy R."/>
            <person name="Gladieux P."/>
            <person name="Hiltunen Thoren M."/>
            <person name="Johannesson H."/>
        </authorList>
    </citation>
    <scope>NUCLEOTIDE SEQUENCE [LARGE SCALE GENOMIC DNA]</scope>
    <source>
        <strain evidence="4">CBS 340.73</strain>
    </source>
</reference>
<evidence type="ECO:0008006" key="5">
    <source>
        <dbReference type="Google" id="ProtNLM"/>
    </source>
</evidence>
<organism evidence="3 4">
    <name type="scientific">Diplogelasinospora grovesii</name>
    <dbReference type="NCBI Taxonomy" id="303347"/>
    <lineage>
        <taxon>Eukaryota</taxon>
        <taxon>Fungi</taxon>
        <taxon>Dikarya</taxon>
        <taxon>Ascomycota</taxon>
        <taxon>Pezizomycotina</taxon>
        <taxon>Sordariomycetes</taxon>
        <taxon>Sordariomycetidae</taxon>
        <taxon>Sordariales</taxon>
        <taxon>Diplogelasinosporaceae</taxon>
        <taxon>Diplogelasinospora</taxon>
    </lineage>
</organism>
<feature type="compositionally biased region" description="Low complexity" evidence="1">
    <location>
        <begin position="119"/>
        <end position="166"/>
    </location>
</feature>
<dbReference type="Proteomes" id="UP001303473">
    <property type="component" value="Unassembled WGS sequence"/>
</dbReference>
<evidence type="ECO:0000313" key="3">
    <source>
        <dbReference type="EMBL" id="KAK3940584.1"/>
    </source>
</evidence>
<keyword evidence="2" id="KW-1133">Transmembrane helix</keyword>
<feature type="region of interest" description="Disordered" evidence="1">
    <location>
        <begin position="1"/>
        <end position="66"/>
    </location>
</feature>
<feature type="compositionally biased region" description="Pro residues" evidence="1">
    <location>
        <begin position="53"/>
        <end position="65"/>
    </location>
</feature>
<keyword evidence="2" id="KW-0812">Transmembrane</keyword>
<sequence>MTPPFATVSPSEHCPPPMGQPLRQQSLWGPAPGGHGHGAVPPQYPGTDGPVLGYPPPHPALPVPPADAGADFRRTVCGVRRGLFLLLLTLGGLTLMGIAIGVGVGVGINNQSRSSAAAAAAGTSSSTTPAATTTTTPTTTTLPPAANPAPSSTAPSPAATATSRSTCPGAANSQYQGSNGRMFLHLCGIDYSGKGQAQDIGSNVTTTFDECMESCANAKGCTGAGWGIMDGDGDEHTCWMKSSLNRSHTATPDWNFAVLLAT</sequence>
<dbReference type="AlphaFoldDB" id="A0AAN6N7I2"/>
<feature type="region of interest" description="Disordered" evidence="1">
    <location>
        <begin position="119"/>
        <end position="171"/>
    </location>
</feature>
<keyword evidence="4" id="KW-1185">Reference proteome</keyword>
<keyword evidence="2" id="KW-0472">Membrane</keyword>
<comment type="caution">
    <text evidence="3">The sequence shown here is derived from an EMBL/GenBank/DDBJ whole genome shotgun (WGS) entry which is preliminary data.</text>
</comment>
<evidence type="ECO:0000313" key="4">
    <source>
        <dbReference type="Proteomes" id="UP001303473"/>
    </source>
</evidence>
<accession>A0AAN6N7I2</accession>
<feature type="transmembrane region" description="Helical" evidence="2">
    <location>
        <begin position="83"/>
        <end position="108"/>
    </location>
</feature>